<accession>S9QXB5</accession>
<evidence type="ECO:0000313" key="2">
    <source>
        <dbReference type="EMBL" id="EPX61308.1"/>
    </source>
</evidence>
<comment type="caution">
    <text evidence="2">The sequence shown here is derived from an EMBL/GenBank/DDBJ whole genome shotgun (WGS) entry which is preliminary data.</text>
</comment>
<protein>
    <submittedName>
        <fullName evidence="2">Acetyltransferase, gnat family</fullName>
    </submittedName>
</protein>
<evidence type="ECO:0000313" key="3">
    <source>
        <dbReference type="Proteomes" id="UP000011682"/>
    </source>
</evidence>
<dbReference type="eggNOG" id="COG0456">
    <property type="taxonomic scope" value="Bacteria"/>
</dbReference>
<dbReference type="CDD" id="cd04301">
    <property type="entry name" value="NAT_SF"/>
    <property type="match status" value="1"/>
</dbReference>
<proteinExistence type="predicted"/>
<dbReference type="EMBL" id="ANAH02000010">
    <property type="protein sequence ID" value="EPX61308.1"/>
    <property type="molecule type" value="Genomic_DNA"/>
</dbReference>
<dbReference type="AlphaFoldDB" id="S9QXB5"/>
<reference evidence="2" key="1">
    <citation type="submission" date="2013-05" db="EMBL/GenBank/DDBJ databases">
        <title>Genome assembly of Cystobacter fuscus DSM 2262.</title>
        <authorList>
            <person name="Sharma G."/>
            <person name="Khatri I."/>
            <person name="Kaur C."/>
            <person name="Mayilraj S."/>
            <person name="Subramanian S."/>
        </authorList>
    </citation>
    <scope>NUCLEOTIDE SEQUENCE [LARGE SCALE GENOMIC DNA]</scope>
    <source>
        <strain evidence="2">DSM 2262</strain>
    </source>
</reference>
<dbReference type="GO" id="GO:0016747">
    <property type="term" value="F:acyltransferase activity, transferring groups other than amino-acyl groups"/>
    <property type="evidence" value="ECO:0007669"/>
    <property type="project" value="InterPro"/>
</dbReference>
<sequence length="183" mass="19929">MEEQGMTMKRVEPGVEVGAMPVPDMTTMPNDLALAVKFNAPSDEDMASVAALRANSEPWLSRGETLEDSLKALTGLRPFVQVAKVQNQVVGYVTVERDGPVPGAAYMRNIVIKPELRRKGVGLAVLNQALQVARDMYRKTIALRVDPANAPAVSFYRNAGFTTVATVVSKKSGKLRLLMSREL</sequence>
<dbReference type="SUPFAM" id="SSF55729">
    <property type="entry name" value="Acyl-CoA N-acyltransferases (Nat)"/>
    <property type="match status" value="1"/>
</dbReference>
<dbReference type="InterPro" id="IPR050276">
    <property type="entry name" value="MshD_Acetyltransferase"/>
</dbReference>
<dbReference type="InterPro" id="IPR016181">
    <property type="entry name" value="Acyl_CoA_acyltransferase"/>
</dbReference>
<dbReference type="PROSITE" id="PS51186">
    <property type="entry name" value="GNAT"/>
    <property type="match status" value="1"/>
</dbReference>
<dbReference type="Proteomes" id="UP000011682">
    <property type="component" value="Unassembled WGS sequence"/>
</dbReference>
<gene>
    <name evidence="2" type="ORF">D187_001091</name>
</gene>
<keyword evidence="3" id="KW-1185">Reference proteome</keyword>
<evidence type="ECO:0000259" key="1">
    <source>
        <dbReference type="PROSITE" id="PS51186"/>
    </source>
</evidence>
<dbReference type="Pfam" id="PF00583">
    <property type="entry name" value="Acetyltransf_1"/>
    <property type="match status" value="1"/>
</dbReference>
<dbReference type="PANTHER" id="PTHR43617">
    <property type="entry name" value="L-AMINO ACID N-ACETYLTRANSFERASE"/>
    <property type="match status" value="1"/>
</dbReference>
<dbReference type="Gene3D" id="3.40.630.30">
    <property type="match status" value="1"/>
</dbReference>
<dbReference type="InterPro" id="IPR000182">
    <property type="entry name" value="GNAT_dom"/>
</dbReference>
<feature type="domain" description="N-acetyltransferase" evidence="1">
    <location>
        <begin position="36"/>
        <end position="183"/>
    </location>
</feature>
<organism evidence="2 3">
    <name type="scientific">Cystobacter fuscus (strain ATCC 25194 / DSM 2262 / NBRC 100088 / M29)</name>
    <dbReference type="NCBI Taxonomy" id="1242864"/>
    <lineage>
        <taxon>Bacteria</taxon>
        <taxon>Pseudomonadati</taxon>
        <taxon>Myxococcota</taxon>
        <taxon>Myxococcia</taxon>
        <taxon>Myxococcales</taxon>
        <taxon>Cystobacterineae</taxon>
        <taxon>Archangiaceae</taxon>
        <taxon>Cystobacter</taxon>
    </lineage>
</organism>
<name>S9QXB5_CYSF2</name>